<name>A0A5M8PLL2_9LECA</name>
<dbReference type="EMBL" id="VXIT01000010">
    <property type="protein sequence ID" value="KAA6409636.1"/>
    <property type="molecule type" value="Genomic_DNA"/>
</dbReference>
<evidence type="ECO:0000256" key="1">
    <source>
        <dbReference type="SAM" id="MobiDB-lite"/>
    </source>
</evidence>
<reference evidence="2 3" key="1">
    <citation type="submission" date="2019-09" db="EMBL/GenBank/DDBJ databases">
        <title>The hologenome of the rock-dwelling lichen Lasallia pustulata.</title>
        <authorList>
            <person name="Greshake Tzovaras B."/>
            <person name="Segers F."/>
            <person name="Bicker A."/>
            <person name="Dal Grande F."/>
            <person name="Otte J."/>
            <person name="Hankeln T."/>
            <person name="Schmitt I."/>
            <person name="Ebersberger I."/>
        </authorList>
    </citation>
    <scope>NUCLEOTIDE SEQUENCE [LARGE SCALE GENOMIC DNA]</scope>
    <source>
        <strain evidence="2">A1-1</strain>
    </source>
</reference>
<sequence>MTRKLRSRKTNIEDFTLPHNFDSWATLPEDWPDHAGGGHQENETKSVAPYGDMGEQHGTLNMIWNLGIPEGPRVVLGRLSLSPSNECNKCNNNMSIGSVAMNSNATGS</sequence>
<dbReference type="Proteomes" id="UP000324767">
    <property type="component" value="Unassembled WGS sequence"/>
</dbReference>
<proteinExistence type="predicted"/>
<dbReference type="AlphaFoldDB" id="A0A5M8PLL2"/>
<protein>
    <submittedName>
        <fullName evidence="2">Uncharacterized protein</fullName>
    </submittedName>
</protein>
<comment type="caution">
    <text evidence="2">The sequence shown here is derived from an EMBL/GenBank/DDBJ whole genome shotgun (WGS) entry which is preliminary data.</text>
</comment>
<feature type="region of interest" description="Disordered" evidence="1">
    <location>
        <begin position="28"/>
        <end position="53"/>
    </location>
</feature>
<evidence type="ECO:0000313" key="3">
    <source>
        <dbReference type="Proteomes" id="UP000324767"/>
    </source>
</evidence>
<evidence type="ECO:0000313" key="2">
    <source>
        <dbReference type="EMBL" id="KAA6409636.1"/>
    </source>
</evidence>
<gene>
    <name evidence="2" type="ORF">FRX48_06248</name>
</gene>
<accession>A0A5M8PLL2</accession>
<organism evidence="2 3">
    <name type="scientific">Lasallia pustulata</name>
    <dbReference type="NCBI Taxonomy" id="136370"/>
    <lineage>
        <taxon>Eukaryota</taxon>
        <taxon>Fungi</taxon>
        <taxon>Dikarya</taxon>
        <taxon>Ascomycota</taxon>
        <taxon>Pezizomycotina</taxon>
        <taxon>Lecanoromycetes</taxon>
        <taxon>OSLEUM clade</taxon>
        <taxon>Umbilicariomycetidae</taxon>
        <taxon>Umbilicariales</taxon>
        <taxon>Umbilicariaceae</taxon>
        <taxon>Lasallia</taxon>
    </lineage>
</organism>